<dbReference type="Pfam" id="PF00400">
    <property type="entry name" value="WD40"/>
    <property type="match status" value="1"/>
</dbReference>
<feature type="region of interest" description="Disordered" evidence="1">
    <location>
        <begin position="336"/>
        <end position="358"/>
    </location>
</feature>
<evidence type="ECO:0000256" key="1">
    <source>
        <dbReference type="SAM" id="MobiDB-lite"/>
    </source>
</evidence>
<sequence>INMTIRFNVLAGCESGIVKGIDTSNCGVYVIHKPAATYADAVNLLEWSLANNETDYMEVFIGTQKNQIMRLKFADESIESIGTITRASPLKGLAYLGENRFVTCSENGVLSIDRIENESLVSEIEANAGSDISRLRINPFNRDYFGTGGKENDLKIWSITELMKNEKTKNKSVIFQAKNVRPNAFRLRMPVWVTDFQFIDERNRCLVSTGHHQIRLYDPQTSARRPVHEIEFEQYPIMSIALLHSSNNQHFLAGNTQGEMAQFDIKRLSSSAMIHKYNGVMGSIRSIDTHPTLPLIASASIDQYIRIHNAETYRQVSKFYLKSRLTSVLFSPHSIANREEQQEKTVETNTEETENDEVWSQFKRKLPKESSEKFVSILTINQGETS</sequence>
<evidence type="ECO:0000313" key="2">
    <source>
        <dbReference type="EMBL" id="CAF4293677.1"/>
    </source>
</evidence>
<evidence type="ECO:0008006" key="5">
    <source>
        <dbReference type="Google" id="ProtNLM"/>
    </source>
</evidence>
<dbReference type="InterPro" id="IPR001680">
    <property type="entry name" value="WD40_rpt"/>
</dbReference>
<dbReference type="EMBL" id="CAJOBJ010153836">
    <property type="protein sequence ID" value="CAF4817813.1"/>
    <property type="molecule type" value="Genomic_DNA"/>
</dbReference>
<dbReference type="GO" id="GO:0030687">
    <property type="term" value="C:preribosome, large subunit precursor"/>
    <property type="evidence" value="ECO:0007669"/>
    <property type="project" value="TreeGrafter"/>
</dbReference>
<name>A0A8S2TQJ5_9BILA</name>
<dbReference type="Proteomes" id="UP000681967">
    <property type="component" value="Unassembled WGS sequence"/>
</dbReference>
<dbReference type="InterPro" id="IPR036322">
    <property type="entry name" value="WD40_repeat_dom_sf"/>
</dbReference>
<dbReference type="SMART" id="SM00320">
    <property type="entry name" value="WD40"/>
    <property type="match status" value="5"/>
</dbReference>
<dbReference type="EMBL" id="CAJOBH010034178">
    <property type="protein sequence ID" value="CAF4293677.1"/>
    <property type="molecule type" value="Genomic_DNA"/>
</dbReference>
<dbReference type="GO" id="GO:0005730">
    <property type="term" value="C:nucleolus"/>
    <property type="evidence" value="ECO:0007669"/>
    <property type="project" value="InterPro"/>
</dbReference>
<proteinExistence type="predicted"/>
<dbReference type="InterPro" id="IPR037379">
    <property type="entry name" value="WDR74/Nsa1"/>
</dbReference>
<feature type="non-terminal residue" evidence="2">
    <location>
        <position position="1"/>
    </location>
</feature>
<dbReference type="Gene3D" id="2.130.10.10">
    <property type="entry name" value="YVTN repeat-like/Quinoprotein amine dehydrogenase"/>
    <property type="match status" value="2"/>
</dbReference>
<dbReference type="SUPFAM" id="SSF50978">
    <property type="entry name" value="WD40 repeat-like"/>
    <property type="match status" value="1"/>
</dbReference>
<gene>
    <name evidence="2" type="ORF">BYL167_LOCUS27198</name>
    <name evidence="3" type="ORF">GIL414_LOCUS47871</name>
</gene>
<dbReference type="PANTHER" id="PTHR16038">
    <property type="entry name" value="NOP SEVEN ASSOCIATED PROTEIN 1"/>
    <property type="match status" value="1"/>
</dbReference>
<evidence type="ECO:0000313" key="3">
    <source>
        <dbReference type="EMBL" id="CAF4817813.1"/>
    </source>
</evidence>
<evidence type="ECO:0000313" key="4">
    <source>
        <dbReference type="Proteomes" id="UP000681967"/>
    </source>
</evidence>
<dbReference type="InterPro" id="IPR015943">
    <property type="entry name" value="WD40/YVTN_repeat-like_dom_sf"/>
</dbReference>
<dbReference type="Proteomes" id="UP000681720">
    <property type="component" value="Unassembled WGS sequence"/>
</dbReference>
<feature type="compositionally biased region" description="Basic and acidic residues" evidence="1">
    <location>
        <begin position="336"/>
        <end position="346"/>
    </location>
</feature>
<dbReference type="GO" id="GO:0042273">
    <property type="term" value="P:ribosomal large subunit biogenesis"/>
    <property type="evidence" value="ECO:0007669"/>
    <property type="project" value="InterPro"/>
</dbReference>
<dbReference type="AlphaFoldDB" id="A0A8S2TQJ5"/>
<comment type="caution">
    <text evidence="2">The sequence shown here is derived from an EMBL/GenBank/DDBJ whole genome shotgun (WGS) entry which is preliminary data.</text>
</comment>
<accession>A0A8S2TQJ5</accession>
<dbReference type="PANTHER" id="PTHR16038:SF4">
    <property type="entry name" value="WD REPEAT-CONTAINING PROTEIN 74"/>
    <property type="match status" value="1"/>
</dbReference>
<protein>
    <recommendedName>
        <fullName evidence="5">Ribosome biogenesis protein NSA1</fullName>
    </recommendedName>
</protein>
<reference evidence="2" key="1">
    <citation type="submission" date="2021-02" db="EMBL/GenBank/DDBJ databases">
        <authorList>
            <person name="Nowell W R."/>
        </authorList>
    </citation>
    <scope>NUCLEOTIDE SEQUENCE</scope>
</reference>
<organism evidence="2 4">
    <name type="scientific">Rotaria magnacalcarata</name>
    <dbReference type="NCBI Taxonomy" id="392030"/>
    <lineage>
        <taxon>Eukaryota</taxon>
        <taxon>Metazoa</taxon>
        <taxon>Spiralia</taxon>
        <taxon>Gnathifera</taxon>
        <taxon>Rotifera</taxon>
        <taxon>Eurotatoria</taxon>
        <taxon>Bdelloidea</taxon>
        <taxon>Philodinida</taxon>
        <taxon>Philodinidae</taxon>
        <taxon>Rotaria</taxon>
    </lineage>
</organism>